<evidence type="ECO:0000313" key="9">
    <source>
        <dbReference type="EMBL" id="KAK0512497.1"/>
    </source>
</evidence>
<feature type="region of interest" description="Disordered" evidence="7">
    <location>
        <begin position="1302"/>
        <end position="1359"/>
    </location>
</feature>
<feature type="domain" description="Gem-associated protein 5 TPR" evidence="8">
    <location>
        <begin position="543"/>
        <end position="696"/>
    </location>
</feature>
<keyword evidence="10" id="KW-1185">Reference proteome</keyword>
<dbReference type="Gene3D" id="2.130.10.10">
    <property type="entry name" value="YVTN repeat-like/Quinoprotein amine dehydrogenase"/>
    <property type="match status" value="1"/>
</dbReference>
<evidence type="ECO:0000256" key="4">
    <source>
        <dbReference type="ARBA" id="ARBA00023015"/>
    </source>
</evidence>
<feature type="compositionally biased region" description="Basic and acidic residues" evidence="7">
    <location>
        <begin position="1040"/>
        <end position="1055"/>
    </location>
</feature>
<feature type="compositionally biased region" description="Basic residues" evidence="7">
    <location>
        <begin position="1209"/>
        <end position="1223"/>
    </location>
</feature>
<feature type="compositionally biased region" description="Basic and acidic residues" evidence="7">
    <location>
        <begin position="919"/>
        <end position="936"/>
    </location>
</feature>
<feature type="compositionally biased region" description="Pro residues" evidence="7">
    <location>
        <begin position="1526"/>
        <end position="1536"/>
    </location>
</feature>
<feature type="compositionally biased region" description="Polar residues" evidence="7">
    <location>
        <begin position="1138"/>
        <end position="1153"/>
    </location>
</feature>
<feature type="compositionally biased region" description="Polar residues" evidence="7">
    <location>
        <begin position="1638"/>
        <end position="1651"/>
    </location>
</feature>
<feature type="compositionally biased region" description="Pro residues" evidence="7">
    <location>
        <begin position="1574"/>
        <end position="1585"/>
    </location>
</feature>
<feature type="region of interest" description="Disordered" evidence="7">
    <location>
        <begin position="1"/>
        <end position="24"/>
    </location>
</feature>
<feature type="compositionally biased region" description="Polar residues" evidence="7">
    <location>
        <begin position="1322"/>
        <end position="1344"/>
    </location>
</feature>
<feature type="compositionally biased region" description="Basic and acidic residues" evidence="7">
    <location>
        <begin position="1023"/>
        <end position="1032"/>
    </location>
</feature>
<name>A0AA39R061_9LECA</name>
<evidence type="ECO:0000259" key="8">
    <source>
        <dbReference type="Pfam" id="PF23774"/>
    </source>
</evidence>
<feature type="compositionally biased region" description="Polar residues" evidence="7">
    <location>
        <begin position="977"/>
        <end position="999"/>
    </location>
</feature>
<dbReference type="GO" id="GO:0045944">
    <property type="term" value="P:positive regulation of transcription by RNA polymerase II"/>
    <property type="evidence" value="ECO:0007669"/>
    <property type="project" value="TreeGrafter"/>
</dbReference>
<dbReference type="PANTHER" id="PTHR15528">
    <property type="entry name" value="PEROXISOME PROLIFERATOR ACTIVATED RECEPTOR GAMMA COACTIVATOR 1 PGC-1 -RELATED"/>
    <property type="match status" value="1"/>
</dbReference>
<evidence type="ECO:0000256" key="1">
    <source>
        <dbReference type="ARBA" id="ARBA00004123"/>
    </source>
</evidence>
<feature type="compositionally biased region" description="Polar residues" evidence="7">
    <location>
        <begin position="890"/>
        <end position="918"/>
    </location>
</feature>
<feature type="compositionally biased region" description="Basic residues" evidence="7">
    <location>
        <begin position="1449"/>
        <end position="1458"/>
    </location>
</feature>
<keyword evidence="3" id="KW-0694">RNA-binding</keyword>
<feature type="compositionally biased region" description="Low complexity" evidence="7">
    <location>
        <begin position="1175"/>
        <end position="1186"/>
    </location>
</feature>
<keyword evidence="5" id="KW-0804">Transcription</keyword>
<gene>
    <name evidence="9" type="ORF">JMJ35_005625</name>
</gene>
<proteinExistence type="predicted"/>
<dbReference type="GO" id="GO:0003723">
    <property type="term" value="F:RNA binding"/>
    <property type="evidence" value="ECO:0007669"/>
    <property type="project" value="UniProtKB-KW"/>
</dbReference>
<evidence type="ECO:0000256" key="3">
    <source>
        <dbReference type="ARBA" id="ARBA00022884"/>
    </source>
</evidence>
<feature type="compositionally biased region" description="Polar residues" evidence="7">
    <location>
        <begin position="1110"/>
        <end position="1123"/>
    </location>
</feature>
<dbReference type="GO" id="GO:0003712">
    <property type="term" value="F:transcription coregulator activity"/>
    <property type="evidence" value="ECO:0007669"/>
    <property type="project" value="InterPro"/>
</dbReference>
<feature type="region of interest" description="Disordered" evidence="7">
    <location>
        <begin position="962"/>
        <end position="1289"/>
    </location>
</feature>
<reference evidence="9" key="1">
    <citation type="submission" date="2023-03" db="EMBL/GenBank/DDBJ databases">
        <title>Complete genome of Cladonia borealis.</title>
        <authorList>
            <person name="Park H."/>
        </authorList>
    </citation>
    <scope>NUCLEOTIDE SEQUENCE</scope>
    <source>
        <strain evidence="9">ANT050790</strain>
    </source>
</reference>
<dbReference type="InterPro" id="IPR056421">
    <property type="entry name" value="TPR_GEMI5"/>
</dbReference>
<evidence type="ECO:0000313" key="10">
    <source>
        <dbReference type="Proteomes" id="UP001166286"/>
    </source>
</evidence>
<evidence type="ECO:0000256" key="7">
    <source>
        <dbReference type="SAM" id="MobiDB-lite"/>
    </source>
</evidence>
<feature type="compositionally biased region" description="Basic and acidic residues" evidence="7">
    <location>
        <begin position="1224"/>
        <end position="1264"/>
    </location>
</feature>
<comment type="caution">
    <text evidence="9">The sequence shown here is derived from an EMBL/GenBank/DDBJ whole genome shotgun (WGS) entry which is preliminary data.</text>
</comment>
<keyword evidence="4" id="KW-0805">Transcription regulation</keyword>
<feature type="compositionally biased region" description="Low complexity" evidence="7">
    <location>
        <begin position="715"/>
        <end position="730"/>
    </location>
</feature>
<keyword evidence="2" id="KW-0597">Phosphoprotein</keyword>
<feature type="region of interest" description="Disordered" evidence="7">
    <location>
        <begin position="706"/>
        <end position="741"/>
    </location>
</feature>
<feature type="compositionally biased region" description="Polar residues" evidence="7">
    <location>
        <begin position="1459"/>
        <end position="1470"/>
    </location>
</feature>
<sequence length="1660" mass="182233">MSAGQLARQRSGSSGTRPAINRAATPIDPRITNVDFEPCAATGSTFLFAQGSTIICLQHDTLAVERKFELHKEQVLLISVDNVSETGAGRLVLSYDAGDTAYVWDIFTGNEITKFHAYDPIRVAAWMKNGNVAFGNPQGTVVIFTPSHGEHKSTRTIYDPITAIAPAWDCQTYAIGYLNGSILIASIETTVDPKQDAKFTILHTLTTQRAPSPIVNLAWHASSTKQKSDMLAAQTMDGDLRVWSVAKPPAAEVPKTIRILKRMDNVEPGRHWCAWSKNGRVLQFSDSETWSWDVRTKHVSCEPVPTVDGVRGLACYGQQATLFTLGPNSTIQQYDTSPPALVKSIQYNSMLPPAVPTNTSAQFHHIPGAAPPMPASRALEPDRGPVTLSTIQRTANEMQSIEHARQMREEMGSPLSSTSRTDTVSSRSSNRRAYPRHIPSIASRAQSGTTFSTISPSMVGRDSLFSGETSIYQSTASVVSSGRRSKGSRLRNEILRSPENQYIDLFPRTRIRLSNVAPQQHQPLDQENMSPDDCRRRMLEVVFGWHDDIELLIRDELNHHQTGSHSAVLLSKWLGDVDSDMMATAISSGNVSSSDWMVLALSSMGGGGSMGKLGQAFVQRLLSQGEYHIGATILLGMGDREDAVEVYVSRNYFMEAILLTCLIFPNDWQRQAHLVRRWGEFVVENSQQHLAIRCFACTGVEPPIPWTSPSPRPIETPSQTPSSISSMLSPPLSPPPGQPTRMTTKNSALKLVTQFDGTAPAFRFPGLASTERTPTNGPGVTPIAESAISPGGATPGGFDRRRNMNNMTTRTVTPGGFHRNRLPSIGETPVDVNLPLFPRPSQLPTPDNSGSDLEKEKEIQSRAQAAEGKKETPEAPPLLLTSARYDPGSAKQSPMTAVPQTTVRTLPDPAQNSFASFQERSKDRNGSRDRKPDGLHIRMPSSDQIVHTHYITSLADQRRSHAMNSLSSAGLSSGVSDTQSPSVSGYSQTSAKSPSISGRSTDKYISSLEEAGYHAKKHKSSRKRQESREGREHKARSKGRTQEKSEDRGRNERRYIRPAKRSPSSPKPMSPETYRDPNSGESLNGQVAGIYSPPASEGRSVREEPKTASKIRSGSKASENSYRTVRHRSPEGLLGSETAFNRSKASSRQQSPSGLLDPTGRGRSKSKQAGSTIRSPSSPLPMSMSPQAKHYQASDEEDDPLRIVEANRQRLRSRHRSGSRRPRERGTSSRRDKSPDRRRAHEEHNMRVRENEEPRSAVEPRRASGDQMLSVNATEQPKLQRQKSERTYKKEMAAKELEARRESLLRNVDAPPILRPDELTNPRPNFNRSQTDLSNSPTSWNNPMMLQPPHQAPPTTTTGYDHSDYISRAGAASAGPYGLPATPRAMRHPKWDNKAHEIPAVPEIPDSIQPLPEVYYTGHPVNEPPRSVSAPIPDQQHPPMPAELPMHPAFHKGLRPTKRSNLSSTFSPLSEISAHRRKPSSENTQSMIVPSVTASIDETLHGADAQAQSTSQEEPPLLPELQHLSMPPPPPPPPAPFSHRNDPESSSLSSSSGVGVIQMILHDQPDDGCGVIEVPPPPPPHPSGPRSPQVETTGSPPPGSMNRSSSNHRRGRSENFKNGINFKGFTDRLRSSSRGRNTKSPDQNVANTPSPYESVPPLYF</sequence>
<dbReference type="GO" id="GO:0005634">
    <property type="term" value="C:nucleus"/>
    <property type="evidence" value="ECO:0007669"/>
    <property type="project" value="UniProtKB-SubCell"/>
</dbReference>
<protein>
    <recommendedName>
        <fullName evidence="8">Gem-associated protein 5 TPR domain-containing protein</fullName>
    </recommendedName>
</protein>
<dbReference type="PANTHER" id="PTHR15528:SF11">
    <property type="entry name" value="FI18188P1"/>
    <property type="match status" value="1"/>
</dbReference>
<dbReference type="InterPro" id="IPR015943">
    <property type="entry name" value="WD40/YVTN_repeat-like_dom_sf"/>
</dbReference>
<keyword evidence="6" id="KW-0539">Nucleus</keyword>
<feature type="compositionally biased region" description="Low complexity" evidence="7">
    <location>
        <begin position="1347"/>
        <end position="1358"/>
    </location>
</feature>
<feature type="compositionally biased region" description="Low complexity" evidence="7">
    <location>
        <begin position="416"/>
        <end position="428"/>
    </location>
</feature>
<dbReference type="InterPro" id="IPR034605">
    <property type="entry name" value="PGC-1"/>
</dbReference>
<feature type="compositionally biased region" description="Polar residues" evidence="7">
    <location>
        <begin position="1267"/>
        <end position="1279"/>
    </location>
</feature>
<dbReference type="SUPFAM" id="SSF50978">
    <property type="entry name" value="WD40 repeat-like"/>
    <property type="match status" value="1"/>
</dbReference>
<dbReference type="Proteomes" id="UP001166286">
    <property type="component" value="Unassembled WGS sequence"/>
</dbReference>
<evidence type="ECO:0000256" key="2">
    <source>
        <dbReference type="ARBA" id="ARBA00022553"/>
    </source>
</evidence>
<dbReference type="EMBL" id="JAFEKC020000011">
    <property type="protein sequence ID" value="KAK0512497.1"/>
    <property type="molecule type" value="Genomic_DNA"/>
</dbReference>
<feature type="region of interest" description="Disordered" evidence="7">
    <location>
        <begin position="763"/>
        <end position="942"/>
    </location>
</feature>
<feature type="region of interest" description="Disordered" evidence="7">
    <location>
        <begin position="408"/>
        <end position="433"/>
    </location>
</feature>
<accession>A0AA39R061</accession>
<evidence type="ECO:0000256" key="5">
    <source>
        <dbReference type="ARBA" id="ARBA00023163"/>
    </source>
</evidence>
<feature type="compositionally biased region" description="Polar residues" evidence="7">
    <location>
        <begin position="1481"/>
        <end position="1496"/>
    </location>
</feature>
<comment type="subcellular location">
    <subcellularLocation>
        <location evidence="1">Nucleus</location>
    </subcellularLocation>
</comment>
<dbReference type="InterPro" id="IPR036322">
    <property type="entry name" value="WD40_repeat_dom_sf"/>
</dbReference>
<evidence type="ECO:0000256" key="6">
    <source>
        <dbReference type="ARBA" id="ARBA00023242"/>
    </source>
</evidence>
<dbReference type="Pfam" id="PF23774">
    <property type="entry name" value="TPR_GEMI5"/>
    <property type="match status" value="1"/>
</dbReference>
<organism evidence="9 10">
    <name type="scientific">Cladonia borealis</name>
    <dbReference type="NCBI Taxonomy" id="184061"/>
    <lineage>
        <taxon>Eukaryota</taxon>
        <taxon>Fungi</taxon>
        <taxon>Dikarya</taxon>
        <taxon>Ascomycota</taxon>
        <taxon>Pezizomycotina</taxon>
        <taxon>Lecanoromycetes</taxon>
        <taxon>OSLEUM clade</taxon>
        <taxon>Lecanoromycetidae</taxon>
        <taxon>Lecanorales</taxon>
        <taxon>Lecanorineae</taxon>
        <taxon>Cladoniaceae</taxon>
        <taxon>Cladonia</taxon>
    </lineage>
</organism>
<feature type="compositionally biased region" description="Low complexity" evidence="7">
    <location>
        <begin position="965"/>
        <end position="976"/>
    </location>
</feature>
<feature type="region of interest" description="Disordered" evidence="7">
    <location>
        <begin position="1422"/>
        <end position="1660"/>
    </location>
</feature>